<organism evidence="1 2">
    <name type="scientific">Suillus fuscotomentosus</name>
    <dbReference type="NCBI Taxonomy" id="1912939"/>
    <lineage>
        <taxon>Eukaryota</taxon>
        <taxon>Fungi</taxon>
        <taxon>Dikarya</taxon>
        <taxon>Basidiomycota</taxon>
        <taxon>Agaricomycotina</taxon>
        <taxon>Agaricomycetes</taxon>
        <taxon>Agaricomycetidae</taxon>
        <taxon>Boletales</taxon>
        <taxon>Suillineae</taxon>
        <taxon>Suillaceae</taxon>
        <taxon>Suillus</taxon>
    </lineage>
</organism>
<reference evidence="1" key="1">
    <citation type="journal article" date="2020" name="New Phytol.">
        <title>Comparative genomics reveals dynamic genome evolution in host specialist ectomycorrhizal fungi.</title>
        <authorList>
            <person name="Lofgren L.A."/>
            <person name="Nguyen N.H."/>
            <person name="Vilgalys R."/>
            <person name="Ruytinx J."/>
            <person name="Liao H.L."/>
            <person name="Branco S."/>
            <person name="Kuo A."/>
            <person name="LaButti K."/>
            <person name="Lipzen A."/>
            <person name="Andreopoulos W."/>
            <person name="Pangilinan J."/>
            <person name="Riley R."/>
            <person name="Hundley H."/>
            <person name="Na H."/>
            <person name="Barry K."/>
            <person name="Grigoriev I.V."/>
            <person name="Stajich J.E."/>
            <person name="Kennedy P.G."/>
        </authorList>
    </citation>
    <scope>NUCLEOTIDE SEQUENCE</scope>
    <source>
        <strain evidence="1">FC203</strain>
    </source>
</reference>
<dbReference type="AlphaFoldDB" id="A0AAD4EL45"/>
<dbReference type="GeneID" id="64660123"/>
<protein>
    <recommendedName>
        <fullName evidence="3">CCHC-type domain-containing protein</fullName>
    </recommendedName>
</protein>
<dbReference type="Proteomes" id="UP001195769">
    <property type="component" value="Unassembled WGS sequence"/>
</dbReference>
<proteinExistence type="predicted"/>
<comment type="caution">
    <text evidence="1">The sequence shown here is derived from an EMBL/GenBank/DDBJ whole genome shotgun (WGS) entry which is preliminary data.</text>
</comment>
<sequence length="260" mass="28830">MTPPQTPLPTESTTSHLSLHNTFYKQNIINVEDDVIIETTLLSLAHAEELEKQLAKEPTHLAAPILSQIHIIHTTSSLKLKLNNINDDALRLSCQHLQRHSCSLTIQLLLGSFIGHPPSATISTASASISATYQAREDHQPLPIPPPNKVYQRKTCGGAVVCEVTKTKSSKGKRHKTIDLTTDPTTSTITVKQPNLSADNFICHLCKNLGHRHKNCPKYHCQVCQAHTPGHFSIYCPYAPKKDQFPLVYTDEGFYDALAE</sequence>
<accession>A0AAD4EL45</accession>
<keyword evidence="2" id="KW-1185">Reference proteome</keyword>
<dbReference type="RefSeq" id="XP_041233772.1">
    <property type="nucleotide sequence ID" value="XM_041365825.1"/>
</dbReference>
<evidence type="ECO:0008006" key="3">
    <source>
        <dbReference type="Google" id="ProtNLM"/>
    </source>
</evidence>
<evidence type="ECO:0000313" key="2">
    <source>
        <dbReference type="Proteomes" id="UP001195769"/>
    </source>
</evidence>
<evidence type="ECO:0000313" key="1">
    <source>
        <dbReference type="EMBL" id="KAG1908197.1"/>
    </source>
</evidence>
<name>A0AAD4EL45_9AGAM</name>
<gene>
    <name evidence="1" type="ORF">F5891DRAFT_1179709</name>
</gene>
<dbReference type="EMBL" id="JABBWK010000001">
    <property type="protein sequence ID" value="KAG1908197.1"/>
    <property type="molecule type" value="Genomic_DNA"/>
</dbReference>